<feature type="transmembrane region" description="Helical" evidence="1">
    <location>
        <begin position="182"/>
        <end position="201"/>
    </location>
</feature>
<name>A0A852VR52_9MICO</name>
<dbReference type="EMBL" id="JACCAE010000001">
    <property type="protein sequence ID" value="NYF98419.1"/>
    <property type="molecule type" value="Genomic_DNA"/>
</dbReference>
<evidence type="ECO:0000256" key="1">
    <source>
        <dbReference type="SAM" id="Phobius"/>
    </source>
</evidence>
<protein>
    <submittedName>
        <fullName evidence="2">Uncharacterized protein</fullName>
    </submittedName>
</protein>
<dbReference type="Proteomes" id="UP000554054">
    <property type="component" value="Unassembled WGS sequence"/>
</dbReference>
<comment type="caution">
    <text evidence="2">The sequence shown here is derived from an EMBL/GenBank/DDBJ whole genome shotgun (WGS) entry which is preliminary data.</text>
</comment>
<feature type="transmembrane region" description="Helical" evidence="1">
    <location>
        <begin position="222"/>
        <end position="242"/>
    </location>
</feature>
<dbReference type="AlphaFoldDB" id="A0A852VR52"/>
<organism evidence="2 3">
    <name type="scientific">Janibacter cremeus</name>
    <dbReference type="NCBI Taxonomy" id="1285192"/>
    <lineage>
        <taxon>Bacteria</taxon>
        <taxon>Bacillati</taxon>
        <taxon>Actinomycetota</taxon>
        <taxon>Actinomycetes</taxon>
        <taxon>Micrococcales</taxon>
        <taxon>Intrasporangiaceae</taxon>
        <taxon>Janibacter</taxon>
    </lineage>
</organism>
<evidence type="ECO:0000313" key="3">
    <source>
        <dbReference type="Proteomes" id="UP000554054"/>
    </source>
</evidence>
<keyword evidence="3" id="KW-1185">Reference proteome</keyword>
<sequence>MNRTRSAFGDPGRIAPSVEKEWRDDFIVELRLLSAPGHQIGDELMTVETHVAESGEPAAQAFGEAKPYAREIAEATGATGRGGSIGPATIAGNGLGLLGMFATVHAVTHWLEGGPAGVTTGELVGLGVILLLVSTLLFTRTLRVIVEHPRLALLLPALFIGVFVGIFALLSDPLFTVPTVPLGVAGALLLLAGIAVNWLDLRVDASEIIAPGEVPSGQRRGRLLAALAMPLMTVLLLTQVWVMHALTS</sequence>
<proteinExistence type="predicted"/>
<reference evidence="2 3" key="1">
    <citation type="submission" date="2020-07" db="EMBL/GenBank/DDBJ databases">
        <title>Sequencing the genomes of 1000 actinobacteria strains.</title>
        <authorList>
            <person name="Klenk H.-P."/>
        </authorList>
    </citation>
    <scope>NUCLEOTIDE SEQUENCE [LARGE SCALE GENOMIC DNA]</scope>
    <source>
        <strain evidence="2 3">DSM 26154</strain>
    </source>
</reference>
<keyword evidence="1" id="KW-0472">Membrane</keyword>
<feature type="transmembrane region" description="Helical" evidence="1">
    <location>
        <begin position="123"/>
        <end position="139"/>
    </location>
</feature>
<evidence type="ECO:0000313" key="2">
    <source>
        <dbReference type="EMBL" id="NYF98419.1"/>
    </source>
</evidence>
<gene>
    <name evidence="2" type="ORF">BJY20_001811</name>
</gene>
<feature type="transmembrane region" description="Helical" evidence="1">
    <location>
        <begin position="151"/>
        <end position="170"/>
    </location>
</feature>
<accession>A0A852VR52</accession>
<keyword evidence="1" id="KW-0812">Transmembrane</keyword>
<feature type="transmembrane region" description="Helical" evidence="1">
    <location>
        <begin position="90"/>
        <end position="111"/>
    </location>
</feature>
<keyword evidence="1" id="KW-1133">Transmembrane helix</keyword>
<dbReference type="RefSeq" id="WP_185991236.1">
    <property type="nucleotide sequence ID" value="NZ_JACCAE010000001.1"/>
</dbReference>